<dbReference type="RefSeq" id="WP_130914528.1">
    <property type="nucleotide sequence ID" value="NZ_LR215974.1"/>
</dbReference>
<sequence length="90" mass="10296">MTDKEIIEKATKALKAIGLPTHYNKISVNKEINQILLEIDPDIEFEYSVHFGHNPPIRGTGASVTVDRKTHKLIRIITRNTMYKVPIELQ</sequence>
<name>A0A4U8WMQ1_9FLAO</name>
<reference evidence="1 2" key="1">
    <citation type="submission" date="2019-02" db="EMBL/GenBank/DDBJ databases">
        <authorList>
            <consortium name="Pathogen Informatics"/>
        </authorList>
    </citation>
    <scope>NUCLEOTIDE SEQUENCE [LARGE SCALE GENOMIC DNA]</scope>
    <source>
        <strain evidence="1 2">3012STDY6944375</strain>
    </source>
</reference>
<protein>
    <submittedName>
        <fullName evidence="1">Uncharacterized protein</fullName>
    </submittedName>
</protein>
<organism evidence="1 2">
    <name type="scientific">Chryseobacterium taihuense</name>
    <dbReference type="NCBI Taxonomy" id="1141221"/>
    <lineage>
        <taxon>Bacteria</taxon>
        <taxon>Pseudomonadati</taxon>
        <taxon>Bacteroidota</taxon>
        <taxon>Flavobacteriia</taxon>
        <taxon>Flavobacteriales</taxon>
        <taxon>Weeksellaceae</taxon>
        <taxon>Chryseobacterium group</taxon>
        <taxon>Chryseobacterium</taxon>
    </lineage>
</organism>
<proteinExistence type="predicted"/>
<gene>
    <name evidence="1" type="ORF">NCTC12078_02191</name>
</gene>
<evidence type="ECO:0000313" key="2">
    <source>
        <dbReference type="Proteomes" id="UP000290013"/>
    </source>
</evidence>
<dbReference type="Proteomes" id="UP000290013">
    <property type="component" value="Chromosome"/>
</dbReference>
<dbReference type="KEGG" id="ctai:NCTC12078_02191"/>
<dbReference type="AlphaFoldDB" id="A0A4U8WMQ1"/>
<accession>A0A4U8WMQ1</accession>
<evidence type="ECO:0000313" key="1">
    <source>
        <dbReference type="EMBL" id="VFB04168.1"/>
    </source>
</evidence>
<dbReference type="EMBL" id="LR215974">
    <property type="protein sequence ID" value="VFB04168.1"/>
    <property type="molecule type" value="Genomic_DNA"/>
</dbReference>